<dbReference type="Proteomes" id="UP000197334">
    <property type="component" value="Unassembled WGS sequence"/>
</dbReference>
<dbReference type="AlphaFoldDB" id="A0A246S2H1"/>
<keyword evidence="1" id="KW-1133">Transmembrane helix</keyword>
<evidence type="ECO:0000259" key="2">
    <source>
        <dbReference type="Pfam" id="PF07331"/>
    </source>
</evidence>
<name>A0A246S2H1_9GAMM</name>
<protein>
    <recommendedName>
        <fullName evidence="2">DUF1468 domain-containing protein</fullName>
    </recommendedName>
</protein>
<organism evidence="3 4">
    <name type="scientific">Halomonas campaniensis</name>
    <dbReference type="NCBI Taxonomy" id="213554"/>
    <lineage>
        <taxon>Bacteria</taxon>
        <taxon>Pseudomonadati</taxon>
        <taxon>Pseudomonadota</taxon>
        <taxon>Gammaproteobacteria</taxon>
        <taxon>Oceanospirillales</taxon>
        <taxon>Halomonadaceae</taxon>
        <taxon>Halomonas</taxon>
    </lineage>
</organism>
<gene>
    <name evidence="3" type="ORF">JI62_05915</name>
</gene>
<dbReference type="EMBL" id="JPUA01000014">
    <property type="protein sequence ID" value="OWV30619.1"/>
    <property type="molecule type" value="Genomic_DNA"/>
</dbReference>
<dbReference type="InterPro" id="IPR009936">
    <property type="entry name" value="DUF1468"/>
</dbReference>
<reference evidence="3 4" key="1">
    <citation type="submission" date="2014-08" db="EMBL/GenBank/DDBJ databases">
        <title>Draft genome sequence of a novel L-asparaginase producing marine bacterium, Halomonas campaniensis.</title>
        <authorList>
            <person name="Sundarakrishnan B."/>
            <person name="Moushumi Priya A."/>
            <person name="Raman G."/>
            <person name="Sakthivel N."/>
            <person name="Park S."/>
            <person name="Jayachandran S."/>
        </authorList>
    </citation>
    <scope>NUCLEOTIDE SEQUENCE [LARGE SCALE GENOMIC DNA]</scope>
    <source>
        <strain evidence="3 4">SK03</strain>
    </source>
</reference>
<accession>A0A246S2H1</accession>
<feature type="domain" description="DUF1468" evidence="2">
    <location>
        <begin position="7"/>
        <end position="148"/>
    </location>
</feature>
<dbReference type="OrthoDB" id="6174504at2"/>
<evidence type="ECO:0000256" key="1">
    <source>
        <dbReference type="SAM" id="Phobius"/>
    </source>
</evidence>
<keyword evidence="4" id="KW-1185">Reference proteome</keyword>
<sequence>MKFNDIVIGIAFMLIGALAVFQARTFPAMPGQMVGPSTFPTIIGCGFLIGGAILIAKYMLAGKATPLLVANQGWLKKKRVLGFLLLILGSLVFAIWIEEIGFVPGGIILALALLWLEGYRQPLILGCAALFVVVVYYLLSQQLNVPLPAGSFI</sequence>
<feature type="transmembrane region" description="Helical" evidence="1">
    <location>
        <begin position="119"/>
        <end position="139"/>
    </location>
</feature>
<dbReference type="Pfam" id="PF07331">
    <property type="entry name" value="TctB"/>
    <property type="match status" value="1"/>
</dbReference>
<evidence type="ECO:0000313" key="4">
    <source>
        <dbReference type="Proteomes" id="UP000197334"/>
    </source>
</evidence>
<feature type="transmembrane region" description="Helical" evidence="1">
    <location>
        <begin position="80"/>
        <end position="113"/>
    </location>
</feature>
<evidence type="ECO:0000313" key="3">
    <source>
        <dbReference type="EMBL" id="OWV30619.1"/>
    </source>
</evidence>
<feature type="transmembrane region" description="Helical" evidence="1">
    <location>
        <begin position="39"/>
        <end position="60"/>
    </location>
</feature>
<dbReference type="RefSeq" id="WP_088699285.1">
    <property type="nucleotide sequence ID" value="NZ_JPUA01000014.1"/>
</dbReference>
<keyword evidence="1" id="KW-0472">Membrane</keyword>
<keyword evidence="1" id="KW-0812">Transmembrane</keyword>
<comment type="caution">
    <text evidence="3">The sequence shown here is derived from an EMBL/GenBank/DDBJ whole genome shotgun (WGS) entry which is preliminary data.</text>
</comment>
<proteinExistence type="predicted"/>